<dbReference type="Gene3D" id="1.10.510.10">
    <property type="entry name" value="Transferase(Phosphotransferase) domain 1"/>
    <property type="match status" value="1"/>
</dbReference>
<evidence type="ECO:0000313" key="2">
    <source>
        <dbReference type="Proteomes" id="UP000515124"/>
    </source>
</evidence>
<dbReference type="RefSeq" id="XP_021827024.1">
    <property type="nucleotide sequence ID" value="XM_021971332.1"/>
</dbReference>
<feature type="region of interest" description="Disordered" evidence="1">
    <location>
        <begin position="1"/>
        <end position="186"/>
    </location>
</feature>
<feature type="compositionally biased region" description="Low complexity" evidence="1">
    <location>
        <begin position="140"/>
        <end position="167"/>
    </location>
</feature>
<gene>
    <name evidence="3" type="primary">LOC110767706</name>
</gene>
<accession>A0A6P5TIK5</accession>
<reference evidence="3" key="1">
    <citation type="submission" date="2025-08" db="UniProtKB">
        <authorList>
            <consortium name="RefSeq"/>
        </authorList>
    </citation>
    <scope>IDENTIFICATION</scope>
</reference>
<proteinExistence type="predicted"/>
<feature type="compositionally biased region" description="Basic and acidic residues" evidence="1">
    <location>
        <begin position="1"/>
        <end position="10"/>
    </location>
</feature>
<sequence>MGDNKGDTSKKQPQQQQTQQQQQQQISPSPNDPLEDQLLPTEITRPRHHQPQPPPAAATFNIPAPLFVPSGAATSSSSPFDQQHFEAAVNPKRPRYTTGQWKLLPSPSSQTKQTQIPMLAKESTSSPNPKSTQLPQPHVTPTGAASSSDTASSPPAHSPLPSLSATSGQDTNKTEGDLQNPVHNHQFRKGKYVSPVWKPNEMLWLARGWRIQYQGGPAGGSSDHGSGSSSRTEQIPTETGTPHTRSKTRADKDREVAEFLQKHGVNRDAKTAGTKWDNMLGEFRKVYEWERGAEREQVGKSYFRLSPYERKLHRLPASFDEEVFEELSQFMGSRMRTPQSRLGSVGDDSRSAFVVTRSLTQPPSFKEDEFPLSGSKKQVMIMSGGGEPFYHGGRGTLLGFHHHDQSSLDFTAGLSSSSASKELRRIGKIRMTWEESVSLWAEEGEHHRGRVRLQGSSFLNADELTFFDDSMVACTMEAFEDGPLRGFSVDRFVSGQQVKVFGRRKPSSSTSGFNEKVQLSLPESSSRSIPSTEFQDPTEYYVGCLGASPPSLPSLPELQWYLQEPPPEELRFPLRKDVYRDLPQGKEIFFTTSTELLDCRAITCDILSPIIRTNPSLSASTATSRDSFIPIWDDCINRLVSKFCSLEMVFIRRPNTSSPTEPLQDQWPNVTGFVRNFCLWRGEETDQLRDSHDMNPSSSIVEKILWTYMDLPYIFGYYAIGYVVTFCALSRSQDRINRTDLATIDLSSPSERLKALVPCYRIAGLLPLLADRCFNNTNCNKLLPHSDFERLDSGNGRNMVEMTPTTVTRFFSNVRKWTAVKEIYDFLDHRIPHAEFIHRSLEKDLGLVFKPRGCKCKPTNCEQLVEALKYVTKALVALHDLSFMHRDISWEKVMRRTERENEWFVCGFEEAVGAPQIYPRRAVAAGESGARVRHAPEMERGLHGVKVDVWGVGYLVRSCGLTGLPKMLRELQNRCLDQNPEQRPTAADCYHHLLQLQSATAGGALMVCVGEVKWRLLQLPLLGAEAAPTVSSIKSRVRKCSWKD</sequence>
<organism evidence="2 3">
    <name type="scientific">Prunus avium</name>
    <name type="common">Cherry</name>
    <name type="synonym">Cerasus avium</name>
    <dbReference type="NCBI Taxonomy" id="42229"/>
    <lineage>
        <taxon>Eukaryota</taxon>
        <taxon>Viridiplantae</taxon>
        <taxon>Streptophyta</taxon>
        <taxon>Embryophyta</taxon>
        <taxon>Tracheophyta</taxon>
        <taxon>Spermatophyta</taxon>
        <taxon>Magnoliopsida</taxon>
        <taxon>eudicotyledons</taxon>
        <taxon>Gunneridae</taxon>
        <taxon>Pentapetalae</taxon>
        <taxon>rosids</taxon>
        <taxon>fabids</taxon>
        <taxon>Rosales</taxon>
        <taxon>Rosaceae</taxon>
        <taxon>Amygdaloideae</taxon>
        <taxon>Amygdaleae</taxon>
        <taxon>Prunus</taxon>
    </lineage>
</organism>
<feature type="compositionally biased region" description="Low complexity" evidence="1">
    <location>
        <begin position="12"/>
        <end position="25"/>
    </location>
</feature>
<keyword evidence="2" id="KW-1185">Reference proteome</keyword>
<dbReference type="PANTHER" id="PTHR33492">
    <property type="entry name" value="OSJNBA0043A12.37 PROTEIN-RELATED"/>
    <property type="match status" value="1"/>
</dbReference>
<evidence type="ECO:0000256" key="1">
    <source>
        <dbReference type="SAM" id="MobiDB-lite"/>
    </source>
</evidence>
<feature type="compositionally biased region" description="Polar residues" evidence="1">
    <location>
        <begin position="72"/>
        <end position="81"/>
    </location>
</feature>
<dbReference type="PANTHER" id="PTHR33492:SF9">
    <property type="entry name" value="GB|AAB80672.1"/>
    <property type="match status" value="1"/>
</dbReference>
<dbReference type="InterPro" id="IPR011009">
    <property type="entry name" value="Kinase-like_dom_sf"/>
</dbReference>
<dbReference type="KEGG" id="pavi:110767706"/>
<dbReference type="GeneID" id="110767706"/>
<protein>
    <submittedName>
        <fullName evidence="3">Uncharacterized protein LOC110767706 isoform X1</fullName>
    </submittedName>
</protein>
<feature type="compositionally biased region" description="Low complexity" evidence="1">
    <location>
        <begin position="220"/>
        <end position="230"/>
    </location>
</feature>
<dbReference type="AlphaFoldDB" id="A0A6P5TIK5"/>
<dbReference type="SUPFAM" id="SSF56112">
    <property type="entry name" value="Protein kinase-like (PK-like)"/>
    <property type="match status" value="1"/>
</dbReference>
<dbReference type="Proteomes" id="UP000515124">
    <property type="component" value="Unplaced"/>
</dbReference>
<feature type="region of interest" description="Disordered" evidence="1">
    <location>
        <begin position="215"/>
        <end position="251"/>
    </location>
</feature>
<feature type="compositionally biased region" description="Polar residues" evidence="1">
    <location>
        <begin position="231"/>
        <end position="243"/>
    </location>
</feature>
<name>A0A6P5TIK5_PRUAV</name>
<feature type="compositionally biased region" description="Polar residues" evidence="1">
    <location>
        <begin position="106"/>
        <end position="135"/>
    </location>
</feature>
<evidence type="ECO:0000313" key="3">
    <source>
        <dbReference type="RefSeq" id="XP_021827024.1"/>
    </source>
</evidence>